<evidence type="ECO:0000313" key="4">
    <source>
        <dbReference type="EMBL" id="CAD8769723.1"/>
    </source>
</evidence>
<proteinExistence type="predicted"/>
<evidence type="ECO:0000259" key="3">
    <source>
        <dbReference type="Pfam" id="PF25070"/>
    </source>
</evidence>
<feature type="transmembrane region" description="Helical" evidence="1">
    <location>
        <begin position="327"/>
        <end position="349"/>
    </location>
</feature>
<organism evidence="4">
    <name type="scientific">Polytomella parva</name>
    <dbReference type="NCBI Taxonomy" id="51329"/>
    <lineage>
        <taxon>Eukaryota</taxon>
        <taxon>Viridiplantae</taxon>
        <taxon>Chlorophyta</taxon>
        <taxon>core chlorophytes</taxon>
        <taxon>Chlorophyceae</taxon>
        <taxon>CS clade</taxon>
        <taxon>Chlamydomonadales</taxon>
        <taxon>Chlamydomonadaceae</taxon>
        <taxon>Polytomella</taxon>
    </lineage>
</organism>
<dbReference type="PANTHER" id="PTHR37735">
    <property type="entry name" value="OS08G0567000 PROTEIN"/>
    <property type="match status" value="1"/>
</dbReference>
<keyword evidence="1" id="KW-0472">Membrane</keyword>
<feature type="signal peptide" evidence="2">
    <location>
        <begin position="1"/>
        <end position="19"/>
    </location>
</feature>
<gene>
    <name evidence="4" type="ORF">PPAR00522_LOCUS6122</name>
</gene>
<dbReference type="PANTHER" id="PTHR37735:SF1">
    <property type="entry name" value="OS08G0567000 PROTEIN"/>
    <property type="match status" value="1"/>
</dbReference>
<protein>
    <recommendedName>
        <fullName evidence="3">DUF7794 domain-containing protein</fullName>
    </recommendedName>
</protein>
<dbReference type="InterPro" id="IPR056696">
    <property type="entry name" value="DUF7794"/>
</dbReference>
<keyword evidence="1" id="KW-0812">Transmembrane</keyword>
<dbReference type="AlphaFoldDB" id="A0A7S0UR82"/>
<reference evidence="4" key="1">
    <citation type="submission" date="2021-01" db="EMBL/GenBank/DDBJ databases">
        <authorList>
            <person name="Corre E."/>
            <person name="Pelletier E."/>
            <person name="Niang G."/>
            <person name="Scheremetjew M."/>
            <person name="Finn R."/>
            <person name="Kale V."/>
            <person name="Holt S."/>
            <person name="Cochrane G."/>
            <person name="Meng A."/>
            <person name="Brown T."/>
            <person name="Cohen L."/>
        </authorList>
    </citation>
    <scope>NUCLEOTIDE SEQUENCE</scope>
    <source>
        <strain evidence="4">SAG 63-3</strain>
    </source>
</reference>
<dbReference type="Pfam" id="PF25070">
    <property type="entry name" value="DUF7794"/>
    <property type="match status" value="1"/>
</dbReference>
<dbReference type="EMBL" id="HBFM01009603">
    <property type="protein sequence ID" value="CAD8769723.1"/>
    <property type="molecule type" value="Transcribed_RNA"/>
</dbReference>
<evidence type="ECO:0000256" key="1">
    <source>
        <dbReference type="SAM" id="Phobius"/>
    </source>
</evidence>
<feature type="domain" description="DUF7794" evidence="3">
    <location>
        <begin position="20"/>
        <end position="275"/>
    </location>
</feature>
<keyword evidence="1" id="KW-1133">Transmembrane helix</keyword>
<sequence>MKLLIFAALSSLFLLSVQATQNVYLISSKDNSFISSGPTVPLCVNGFSSLVSSVTGLVPGQKISKALSDKIESIIEPNPFSKPRAYVNFDIAGLSKDNVADLLKDRTNRAIALEDESSKAVRQAFAMVLRANQGVSLGMIDQLGFEACEGDCMTTHMVRAASRCGMNHKASENGANNKLVLKNGNELPIREKEEKLFSLELASFYAGVERVSEALKSSKGDDIELLTLEMNGLVAIAKKYGDDSEITIDARQAVVTLLDWAMDTLDKATGGSVVFQVSTPTVSSKNVQALVEMKESSKRYLLSSSWYANTTDEAAEAKMFTTKAAGYGSFILLLYFGLAGVYCMCYMPLKKDTLLYASGKKDQ</sequence>
<feature type="chain" id="PRO_5030689897" description="DUF7794 domain-containing protein" evidence="2">
    <location>
        <begin position="20"/>
        <end position="363"/>
    </location>
</feature>
<keyword evidence="2" id="KW-0732">Signal</keyword>
<evidence type="ECO:0000256" key="2">
    <source>
        <dbReference type="SAM" id="SignalP"/>
    </source>
</evidence>
<name>A0A7S0UR82_9CHLO</name>
<accession>A0A7S0UR82</accession>
<dbReference type="GO" id="GO:0012505">
    <property type="term" value="C:endomembrane system"/>
    <property type="evidence" value="ECO:0007669"/>
    <property type="project" value="TreeGrafter"/>
</dbReference>